<evidence type="ECO:0000313" key="2">
    <source>
        <dbReference type="EMBL" id="OXA38297.1"/>
    </source>
</evidence>
<gene>
    <name evidence="2" type="ORF">Fcan01_26980</name>
</gene>
<feature type="transmembrane region" description="Helical" evidence="1">
    <location>
        <begin position="175"/>
        <end position="193"/>
    </location>
</feature>
<keyword evidence="1" id="KW-1133">Transmembrane helix</keyword>
<evidence type="ECO:0000256" key="1">
    <source>
        <dbReference type="SAM" id="Phobius"/>
    </source>
</evidence>
<sequence length="357" mass="41153">MSVTKKSVDAVLPKFLKKAEIGKKCLTRVNTEIQQSKIILPWRNHDETNRNRYDSDRNRDKNESRILNDTPRIRCSFAQIRRSFSSVFDVDSIEILYDSMLMHRNDMAEIRCVFAHWVLADMVDLRDAFPITIPLDEASHEKNNVTLNISDYSIKPVTILIQFNRDMRKLPKNKAEFGAIFLLDLVTFMYVNFAHSDVPFEFYGLTLDDQQNHVSPKIYKCLVRLGESGISGRWGALESMMVQLRFMAYFGPELKSKLFRKFSSNLKEGNVQVSNSHEGAFPALFYFLGLCATVIAMAVVALLVECKLVIKRGLASVLAFMRFLGDYAGYFSVRVKIVVKRGMRKWRLWLTRFVGNV</sequence>
<keyword evidence="1" id="KW-0472">Membrane</keyword>
<dbReference type="AlphaFoldDB" id="A0A226D0Q3"/>
<protein>
    <submittedName>
        <fullName evidence="2">Uncharacterized protein</fullName>
    </submittedName>
</protein>
<evidence type="ECO:0000313" key="3">
    <source>
        <dbReference type="Proteomes" id="UP000198287"/>
    </source>
</evidence>
<dbReference type="Proteomes" id="UP000198287">
    <property type="component" value="Unassembled WGS sequence"/>
</dbReference>
<proteinExistence type="predicted"/>
<dbReference type="EMBL" id="LNIX01000047">
    <property type="protein sequence ID" value="OXA38297.1"/>
    <property type="molecule type" value="Genomic_DNA"/>
</dbReference>
<comment type="caution">
    <text evidence="2">The sequence shown here is derived from an EMBL/GenBank/DDBJ whole genome shotgun (WGS) entry which is preliminary data.</text>
</comment>
<keyword evidence="3" id="KW-1185">Reference proteome</keyword>
<organism evidence="2 3">
    <name type="scientific">Folsomia candida</name>
    <name type="common">Springtail</name>
    <dbReference type="NCBI Taxonomy" id="158441"/>
    <lineage>
        <taxon>Eukaryota</taxon>
        <taxon>Metazoa</taxon>
        <taxon>Ecdysozoa</taxon>
        <taxon>Arthropoda</taxon>
        <taxon>Hexapoda</taxon>
        <taxon>Collembola</taxon>
        <taxon>Entomobryomorpha</taxon>
        <taxon>Isotomoidea</taxon>
        <taxon>Isotomidae</taxon>
        <taxon>Proisotominae</taxon>
        <taxon>Folsomia</taxon>
    </lineage>
</organism>
<accession>A0A226D0Q3</accession>
<feature type="transmembrane region" description="Helical" evidence="1">
    <location>
        <begin position="283"/>
        <end position="304"/>
    </location>
</feature>
<keyword evidence="1" id="KW-0812">Transmembrane</keyword>
<name>A0A226D0Q3_FOLCA</name>
<reference evidence="2 3" key="1">
    <citation type="submission" date="2015-12" db="EMBL/GenBank/DDBJ databases">
        <title>The genome of Folsomia candida.</title>
        <authorList>
            <person name="Faddeeva A."/>
            <person name="Derks M.F."/>
            <person name="Anvar Y."/>
            <person name="Smit S."/>
            <person name="Van Straalen N."/>
            <person name="Roelofs D."/>
        </authorList>
    </citation>
    <scope>NUCLEOTIDE SEQUENCE [LARGE SCALE GENOMIC DNA]</scope>
    <source>
        <strain evidence="2 3">VU population</strain>
        <tissue evidence="2">Whole body</tissue>
    </source>
</reference>